<evidence type="ECO:0000256" key="3">
    <source>
        <dbReference type="ARBA" id="ARBA00023002"/>
    </source>
</evidence>
<dbReference type="InterPro" id="IPR002569">
    <property type="entry name" value="Met_Sox_Rdtase_MsrA_dom"/>
</dbReference>
<dbReference type="EMBL" id="CM000610">
    <property type="protein sequence ID" value="EEC48826.1"/>
    <property type="molecule type" value="Genomic_DNA"/>
</dbReference>
<dbReference type="STRING" id="556484.B7FXX4"/>
<evidence type="ECO:0000256" key="1">
    <source>
        <dbReference type="ARBA" id="ARBA00005591"/>
    </source>
</evidence>
<evidence type="ECO:0000313" key="6">
    <source>
        <dbReference type="EMBL" id="EEC48826.1"/>
    </source>
</evidence>
<feature type="non-terminal residue" evidence="6">
    <location>
        <position position="1"/>
    </location>
</feature>
<evidence type="ECO:0000256" key="2">
    <source>
        <dbReference type="ARBA" id="ARBA00012502"/>
    </source>
</evidence>
<dbReference type="InterPro" id="IPR036509">
    <property type="entry name" value="Met_Sox_Rdtase_MsrA_sf"/>
</dbReference>
<dbReference type="PANTHER" id="PTHR43774">
    <property type="entry name" value="PEPTIDE METHIONINE SULFOXIDE REDUCTASE"/>
    <property type="match status" value="1"/>
</dbReference>
<proteinExistence type="inferred from homology"/>
<reference evidence="6 7" key="1">
    <citation type="journal article" date="2008" name="Nature">
        <title>The Phaeodactylum genome reveals the evolutionary history of diatom genomes.</title>
        <authorList>
            <person name="Bowler C."/>
            <person name="Allen A.E."/>
            <person name="Badger J.H."/>
            <person name="Grimwood J."/>
            <person name="Jabbari K."/>
            <person name="Kuo A."/>
            <person name="Maheswari U."/>
            <person name="Martens C."/>
            <person name="Maumus F."/>
            <person name="Otillar R.P."/>
            <person name="Rayko E."/>
            <person name="Salamov A."/>
            <person name="Vandepoele K."/>
            <person name="Beszteri B."/>
            <person name="Gruber A."/>
            <person name="Heijde M."/>
            <person name="Katinka M."/>
            <person name="Mock T."/>
            <person name="Valentin K."/>
            <person name="Verret F."/>
            <person name="Berges J.A."/>
            <person name="Brownlee C."/>
            <person name="Cadoret J.P."/>
            <person name="Chiovitti A."/>
            <person name="Choi C.J."/>
            <person name="Coesel S."/>
            <person name="De Martino A."/>
            <person name="Detter J.C."/>
            <person name="Durkin C."/>
            <person name="Falciatore A."/>
            <person name="Fournet J."/>
            <person name="Haruta M."/>
            <person name="Huysman M.J."/>
            <person name="Jenkins B.D."/>
            <person name="Jiroutova K."/>
            <person name="Jorgensen R.E."/>
            <person name="Joubert Y."/>
            <person name="Kaplan A."/>
            <person name="Kroger N."/>
            <person name="Kroth P.G."/>
            <person name="La Roche J."/>
            <person name="Lindquist E."/>
            <person name="Lommer M."/>
            <person name="Martin-Jezequel V."/>
            <person name="Lopez P.J."/>
            <person name="Lucas S."/>
            <person name="Mangogna M."/>
            <person name="McGinnis K."/>
            <person name="Medlin L.K."/>
            <person name="Montsant A."/>
            <person name="Oudot-Le Secq M.P."/>
            <person name="Napoli C."/>
            <person name="Obornik M."/>
            <person name="Parker M.S."/>
            <person name="Petit J.L."/>
            <person name="Porcel B.M."/>
            <person name="Poulsen N."/>
            <person name="Robison M."/>
            <person name="Rychlewski L."/>
            <person name="Rynearson T.A."/>
            <person name="Schmutz J."/>
            <person name="Shapiro H."/>
            <person name="Siaut M."/>
            <person name="Stanley M."/>
            <person name="Sussman M.R."/>
            <person name="Taylor A.R."/>
            <person name="Vardi A."/>
            <person name="von Dassow P."/>
            <person name="Vyverman W."/>
            <person name="Willis A."/>
            <person name="Wyrwicz L.S."/>
            <person name="Rokhsar D.S."/>
            <person name="Weissenbach J."/>
            <person name="Armbrust E.V."/>
            <person name="Green B.R."/>
            <person name="Van de Peer Y."/>
            <person name="Grigoriev I.V."/>
        </authorList>
    </citation>
    <scope>NUCLEOTIDE SEQUENCE [LARGE SCALE GENOMIC DNA]</scope>
    <source>
        <strain evidence="6 7">CCAP 1055/1</strain>
    </source>
</reference>
<dbReference type="KEGG" id="pti:PHATRDRAFT_12243"/>
<dbReference type="AlphaFoldDB" id="B7FXX4"/>
<dbReference type="EC" id="1.8.4.11" evidence="2"/>
<dbReference type="GeneID" id="7200590"/>
<dbReference type="SUPFAM" id="SSF55068">
    <property type="entry name" value="Peptide methionine sulfoxide reductase"/>
    <property type="match status" value="1"/>
</dbReference>
<evidence type="ECO:0000259" key="5">
    <source>
        <dbReference type="Pfam" id="PF01625"/>
    </source>
</evidence>
<dbReference type="eggNOG" id="KOG1635">
    <property type="taxonomic scope" value="Eukaryota"/>
</dbReference>
<protein>
    <recommendedName>
        <fullName evidence="2">peptide-methionine (S)-S-oxide reductase</fullName>
        <ecNumber evidence="2">1.8.4.11</ecNumber>
    </recommendedName>
    <alternativeName>
        <fullName evidence="4">Peptide-methionine (S)-S-oxide reductase</fullName>
    </alternativeName>
</protein>
<dbReference type="PANTHER" id="PTHR43774:SF1">
    <property type="entry name" value="PEPTIDE METHIONINE SULFOXIDE REDUCTASE MSRA 2"/>
    <property type="match status" value="1"/>
</dbReference>
<name>B7FXX4_PHATC</name>
<keyword evidence="7" id="KW-1185">Reference proteome</keyword>
<dbReference type="Proteomes" id="UP000000759">
    <property type="component" value="Chromosome 7"/>
</dbReference>
<reference evidence="7" key="2">
    <citation type="submission" date="2008-08" db="EMBL/GenBank/DDBJ databases">
        <authorList>
            <consortium name="Diatom Consortium"/>
            <person name="Grigoriev I."/>
            <person name="Grimwood J."/>
            <person name="Kuo A."/>
            <person name="Otillar R.P."/>
            <person name="Salamov A."/>
            <person name="Detter J.C."/>
            <person name="Lindquist E."/>
            <person name="Shapiro H."/>
            <person name="Lucas S."/>
            <person name="Glavina del Rio T."/>
            <person name="Pitluck S."/>
            <person name="Rokhsar D."/>
            <person name="Bowler C."/>
        </authorList>
    </citation>
    <scope>GENOME REANNOTATION</scope>
    <source>
        <strain evidence="7">CCAP 1055/1</strain>
    </source>
</reference>
<gene>
    <name evidence="6" type="ORF">PHATRDRAFT_12243</name>
</gene>
<organism evidence="6 7">
    <name type="scientific">Phaeodactylum tricornutum (strain CCAP 1055/1)</name>
    <dbReference type="NCBI Taxonomy" id="556484"/>
    <lineage>
        <taxon>Eukaryota</taxon>
        <taxon>Sar</taxon>
        <taxon>Stramenopiles</taxon>
        <taxon>Ochrophyta</taxon>
        <taxon>Bacillariophyta</taxon>
        <taxon>Bacillariophyceae</taxon>
        <taxon>Bacillariophycidae</taxon>
        <taxon>Naviculales</taxon>
        <taxon>Phaeodactylaceae</taxon>
        <taxon>Phaeodactylum</taxon>
    </lineage>
</organism>
<keyword evidence="3" id="KW-0560">Oxidoreductase</keyword>
<feature type="domain" description="Peptide methionine sulphoxide reductase MsrA" evidence="5">
    <location>
        <begin position="1"/>
        <end position="130"/>
    </location>
</feature>
<dbReference type="HOGENOM" id="CLU_2163329_0_0_1"/>
<sequence>FWHPQLQWSTEPGVARCVVGYSGGNEPDPTYQTIKDHTEAVLIEYNPDMISYEKILKLAKADYPYSPQKRQYRSGVFYLTEEQAKSAKEFVGKLSAKHSGERKLYVDIEPVTKFYRGEEYHQFFLEKQTSNRGLQMF</sequence>
<dbReference type="RefSeq" id="XP_002179840.1">
    <property type="nucleotide sequence ID" value="XM_002179804.1"/>
</dbReference>
<dbReference type="InParanoid" id="B7FXX4"/>
<dbReference type="OrthoDB" id="77405at2759"/>
<dbReference type="PaxDb" id="2850-Phatr12243"/>
<dbReference type="Pfam" id="PF01625">
    <property type="entry name" value="PMSR"/>
    <property type="match status" value="1"/>
</dbReference>
<dbReference type="Gene3D" id="3.30.1060.10">
    <property type="entry name" value="Peptide methionine sulphoxide reductase MsrA"/>
    <property type="match status" value="1"/>
</dbReference>
<evidence type="ECO:0000256" key="4">
    <source>
        <dbReference type="ARBA" id="ARBA00030643"/>
    </source>
</evidence>
<evidence type="ECO:0000313" key="7">
    <source>
        <dbReference type="Proteomes" id="UP000000759"/>
    </source>
</evidence>
<accession>B7FXX4</accession>
<dbReference type="GO" id="GO:0008113">
    <property type="term" value="F:peptide-methionine (S)-S-oxide reductase activity"/>
    <property type="evidence" value="ECO:0007669"/>
    <property type="project" value="UniProtKB-EC"/>
</dbReference>
<comment type="similarity">
    <text evidence="1">Belongs to the MsrA Met sulfoxide reductase family.</text>
</comment>